<dbReference type="Proteomes" id="UP000294830">
    <property type="component" value="Unassembled WGS sequence"/>
</dbReference>
<evidence type="ECO:0000313" key="3">
    <source>
        <dbReference type="Proteomes" id="UP000294830"/>
    </source>
</evidence>
<feature type="transmembrane region" description="Helical" evidence="1">
    <location>
        <begin position="28"/>
        <end position="54"/>
    </location>
</feature>
<dbReference type="AlphaFoldDB" id="A0A4R2EJZ6"/>
<dbReference type="OrthoDB" id="1112074at2"/>
<organism evidence="2 3">
    <name type="scientific">Acetobacteroides hydrogenigenes</name>
    <dbReference type="NCBI Taxonomy" id="979970"/>
    <lineage>
        <taxon>Bacteria</taxon>
        <taxon>Pseudomonadati</taxon>
        <taxon>Bacteroidota</taxon>
        <taxon>Bacteroidia</taxon>
        <taxon>Bacteroidales</taxon>
        <taxon>Rikenellaceae</taxon>
        <taxon>Acetobacteroides</taxon>
    </lineage>
</organism>
<accession>A0A4R2EJZ6</accession>
<reference evidence="2 3" key="1">
    <citation type="submission" date="2019-03" db="EMBL/GenBank/DDBJ databases">
        <title>Genomic Encyclopedia of Archaeal and Bacterial Type Strains, Phase II (KMG-II): from individual species to whole genera.</title>
        <authorList>
            <person name="Goeker M."/>
        </authorList>
    </citation>
    <scope>NUCLEOTIDE SEQUENCE [LARGE SCALE GENOMIC DNA]</scope>
    <source>
        <strain evidence="2 3">RL-C</strain>
    </source>
</reference>
<evidence type="ECO:0000256" key="1">
    <source>
        <dbReference type="SAM" id="Phobius"/>
    </source>
</evidence>
<keyword evidence="1" id="KW-0472">Membrane</keyword>
<protein>
    <submittedName>
        <fullName evidence="2">Uncharacterized protein</fullName>
    </submittedName>
</protein>
<gene>
    <name evidence="2" type="ORF">CLV25_10842</name>
</gene>
<proteinExistence type="predicted"/>
<keyword evidence="1" id="KW-0812">Transmembrane</keyword>
<sequence length="153" mass="17535">MLIYNFDSLTGREVQVLRGYIKGLTKRYWIYAGSTALLIIALSFVGLGVGGIVIGLPLNFIGWGVLFTYKFVAILRDIKERIKVVGTGIIKEKISFRKKRNLVMEINGTKVFNNMCFRLLNEESWNHFNPGDQVYVEYARHSKLILNYNKHSA</sequence>
<name>A0A4R2EJZ6_9BACT</name>
<dbReference type="EMBL" id="SLWB01000008">
    <property type="protein sequence ID" value="TCN66704.1"/>
    <property type="molecule type" value="Genomic_DNA"/>
</dbReference>
<comment type="caution">
    <text evidence="2">The sequence shown here is derived from an EMBL/GenBank/DDBJ whole genome shotgun (WGS) entry which is preliminary data.</text>
</comment>
<dbReference type="RefSeq" id="WP_131839402.1">
    <property type="nucleotide sequence ID" value="NZ_SLWB01000008.1"/>
</dbReference>
<keyword evidence="1" id="KW-1133">Transmembrane helix</keyword>
<feature type="transmembrane region" description="Helical" evidence="1">
    <location>
        <begin position="60"/>
        <end position="78"/>
    </location>
</feature>
<keyword evidence="3" id="KW-1185">Reference proteome</keyword>
<evidence type="ECO:0000313" key="2">
    <source>
        <dbReference type="EMBL" id="TCN66704.1"/>
    </source>
</evidence>